<keyword evidence="1" id="KW-0472">Membrane</keyword>
<proteinExistence type="predicted"/>
<protein>
    <submittedName>
        <fullName evidence="2">Uncharacterized protein</fullName>
    </submittedName>
</protein>
<geneLocation type="mitochondrion" evidence="2"/>
<evidence type="ECO:0000313" key="2">
    <source>
        <dbReference type="EMBL" id="AWX52892.1"/>
    </source>
</evidence>
<keyword evidence="1" id="KW-0812">Transmembrane</keyword>
<accession>A0A2Z4M8T1</accession>
<keyword evidence="2" id="KW-0496">Mitochondrion</keyword>
<dbReference type="RefSeq" id="YP_009504195.1">
    <property type="nucleotide sequence ID" value="NC_038205.1"/>
</dbReference>
<evidence type="ECO:0000256" key="1">
    <source>
        <dbReference type="SAM" id="Phobius"/>
    </source>
</evidence>
<reference evidence="2" key="1">
    <citation type="journal article" date="2019" name="Int. J. Biol. Macromol.">
        <title>Characterization and comparative analysis of six complete mitochondrial genomes from ectomycorrhizal fungi of the Lactarius genus and phylogenetic analysis of the Agaricomycetes.</title>
        <authorList>
            <person name="Li Q."/>
            <person name="Wang Q."/>
            <person name="Jin X."/>
            <person name="Chen Z."/>
            <person name="Xiong C."/>
            <person name="Li P."/>
            <person name="Liu Q."/>
            <person name="Huang W."/>
        </authorList>
    </citation>
    <scope>NUCLEOTIDE SEQUENCE</scope>
</reference>
<feature type="transmembrane region" description="Helical" evidence="1">
    <location>
        <begin position="12"/>
        <end position="29"/>
    </location>
</feature>
<name>A0A2Z4M8T1_9AGAM</name>
<keyword evidence="1" id="KW-1133">Transmembrane helix</keyword>
<dbReference type="EMBL" id="MH319475">
    <property type="protein sequence ID" value="AWX52892.1"/>
    <property type="molecule type" value="Genomic_DNA"/>
</dbReference>
<dbReference type="GeneID" id="37541031"/>
<sequence length="130" mass="15096">MWYNLNYDLLFYGLYISTTLLIGLAFFRFKYVAKAYCMSLNVDPSSNIITVIPNRQIRITSDTAILSPRLEFQLPNEQIQEIFDLFGTEISNQLITGQNSDFIIDTYLMPIMQSSDMTSLFFEIFNHFGC</sequence>
<dbReference type="AlphaFoldDB" id="A0A2Z4M8T1"/>
<gene>
    <name evidence="2" type="primary">orf130</name>
</gene>
<organism evidence="2">
    <name type="scientific">Lactarius hatsudake</name>
    <dbReference type="NCBI Taxonomy" id="416442"/>
    <lineage>
        <taxon>Eukaryota</taxon>
        <taxon>Fungi</taxon>
        <taxon>Dikarya</taxon>
        <taxon>Basidiomycota</taxon>
        <taxon>Agaricomycotina</taxon>
        <taxon>Agaricomycetes</taxon>
        <taxon>Russulales</taxon>
        <taxon>Russulaceae</taxon>
        <taxon>Lactarius</taxon>
    </lineage>
</organism>